<gene>
    <name evidence="2" type="ORF">NPIL_185891</name>
</gene>
<organism evidence="2 3">
    <name type="scientific">Nephila pilipes</name>
    <name type="common">Giant wood spider</name>
    <name type="synonym">Nephila maculata</name>
    <dbReference type="NCBI Taxonomy" id="299642"/>
    <lineage>
        <taxon>Eukaryota</taxon>
        <taxon>Metazoa</taxon>
        <taxon>Ecdysozoa</taxon>
        <taxon>Arthropoda</taxon>
        <taxon>Chelicerata</taxon>
        <taxon>Arachnida</taxon>
        <taxon>Araneae</taxon>
        <taxon>Araneomorphae</taxon>
        <taxon>Entelegynae</taxon>
        <taxon>Araneoidea</taxon>
        <taxon>Nephilidae</taxon>
        <taxon>Nephila</taxon>
    </lineage>
</organism>
<sequence length="97" mass="11220">MNSDQTKYLELARNMKLGDENGSRPDTPITIGDSQVNCEIPQNPENDIRKYSNITRDLDIFIKNLETEAAFSPDDSVYTELCERFTQYSNYRTEMEA</sequence>
<accession>A0A8X6NIL4</accession>
<dbReference type="AlphaFoldDB" id="A0A8X6NIL4"/>
<evidence type="ECO:0000313" key="3">
    <source>
        <dbReference type="Proteomes" id="UP000887013"/>
    </source>
</evidence>
<dbReference type="Proteomes" id="UP000887013">
    <property type="component" value="Unassembled WGS sequence"/>
</dbReference>
<reference evidence="2" key="1">
    <citation type="submission" date="2020-08" db="EMBL/GenBank/DDBJ databases">
        <title>Multicomponent nature underlies the extraordinary mechanical properties of spider dragline silk.</title>
        <authorList>
            <person name="Kono N."/>
            <person name="Nakamura H."/>
            <person name="Mori M."/>
            <person name="Yoshida Y."/>
            <person name="Ohtoshi R."/>
            <person name="Malay A.D."/>
            <person name="Moran D.A.P."/>
            <person name="Tomita M."/>
            <person name="Numata K."/>
            <person name="Arakawa K."/>
        </authorList>
    </citation>
    <scope>NUCLEOTIDE SEQUENCE</scope>
</reference>
<evidence type="ECO:0000313" key="2">
    <source>
        <dbReference type="EMBL" id="GFT16944.1"/>
    </source>
</evidence>
<evidence type="ECO:0000256" key="1">
    <source>
        <dbReference type="SAM" id="MobiDB-lite"/>
    </source>
</evidence>
<name>A0A8X6NIL4_NEPPI</name>
<proteinExistence type="predicted"/>
<comment type="caution">
    <text evidence="2">The sequence shown here is derived from an EMBL/GenBank/DDBJ whole genome shotgun (WGS) entry which is preliminary data.</text>
</comment>
<dbReference type="EMBL" id="BMAW01058575">
    <property type="protein sequence ID" value="GFT16944.1"/>
    <property type="molecule type" value="Genomic_DNA"/>
</dbReference>
<keyword evidence="3" id="KW-1185">Reference proteome</keyword>
<protein>
    <submittedName>
        <fullName evidence="2">Uncharacterized protein</fullName>
    </submittedName>
</protein>
<feature type="region of interest" description="Disordered" evidence="1">
    <location>
        <begin position="16"/>
        <end position="44"/>
    </location>
</feature>